<dbReference type="Proteomes" id="UP000006764">
    <property type="component" value="Chromosome"/>
</dbReference>
<dbReference type="STRING" id="391936.S7S_03525"/>
<dbReference type="InterPro" id="IPR016980">
    <property type="entry name" value="S-AdoMet-dep_MeTrfase_Alr7345"/>
</dbReference>
<evidence type="ECO:0008006" key="3">
    <source>
        <dbReference type="Google" id="ProtNLM"/>
    </source>
</evidence>
<gene>
    <name evidence="1" type="ORF">S7S_03525</name>
</gene>
<sequence length="269" mass="29319">MLHHGLLLAGLITLAACQSTPTALDAVETAVANPHRSADFVARDAARRPADTLRFFDVQPDMTVVEIWPGGGWYSEILAPLLRDSGRYYAAHFSADSDVPYFRRSLATYREKLAANPSLYDQVIVTELAPPASTVIAPAGSADRVLTFRNVHNWAKAGQAEAAFAAFYQALKPGGLLGVVEHRAPAGRSFEEQIASGYMTEAYVIALAEQAGFQLVERSELNANPRDTATHPAGVWTLPPSLRLGDTDRAHYLAIGESDRMTLKFRRPE</sequence>
<dbReference type="KEGG" id="apac:S7S_03525"/>
<dbReference type="InterPro" id="IPR029063">
    <property type="entry name" value="SAM-dependent_MTases_sf"/>
</dbReference>
<dbReference type="SUPFAM" id="SSF53335">
    <property type="entry name" value="S-adenosyl-L-methionine-dependent methyltransferases"/>
    <property type="match status" value="1"/>
</dbReference>
<dbReference type="HOGENOM" id="CLU_072291_0_0_6"/>
<reference evidence="1 2" key="1">
    <citation type="journal article" date="2012" name="J. Bacteriol.">
        <title>Genome sequence of an alkane-degrading bacterium, Alcanivorax pacificus type strain W11-5, isolated from deep sea sediment.</title>
        <authorList>
            <person name="Lai Q."/>
            <person name="Shao Z."/>
        </authorList>
    </citation>
    <scope>NUCLEOTIDE SEQUENCE [LARGE SCALE GENOMIC DNA]</scope>
    <source>
        <strain evidence="1 2">W11-5</strain>
    </source>
</reference>
<keyword evidence="2" id="KW-1185">Reference proteome</keyword>
<dbReference type="AlphaFoldDB" id="A0A0B4XL75"/>
<evidence type="ECO:0000313" key="2">
    <source>
        <dbReference type="Proteomes" id="UP000006764"/>
    </source>
</evidence>
<organism evidence="1 2">
    <name type="scientific">Isoalcanivorax pacificus W11-5</name>
    <dbReference type="NCBI Taxonomy" id="391936"/>
    <lineage>
        <taxon>Bacteria</taxon>
        <taxon>Pseudomonadati</taxon>
        <taxon>Pseudomonadota</taxon>
        <taxon>Gammaproteobacteria</taxon>
        <taxon>Oceanospirillales</taxon>
        <taxon>Alcanivoracaceae</taxon>
        <taxon>Isoalcanivorax</taxon>
    </lineage>
</organism>
<proteinExistence type="predicted"/>
<name>A0A0B4XL75_9GAMM</name>
<protein>
    <recommendedName>
        <fullName evidence="3">Methyltransferase</fullName>
    </recommendedName>
</protein>
<accession>A0A0B4XL75</accession>
<evidence type="ECO:0000313" key="1">
    <source>
        <dbReference type="EMBL" id="AJD47127.1"/>
    </source>
</evidence>
<dbReference type="PIRSF" id="PIRSF031679">
    <property type="entry name" value="Mtase_Alr7345_prd"/>
    <property type="match status" value="1"/>
</dbReference>
<dbReference type="EMBL" id="CP004387">
    <property type="protein sequence ID" value="AJD47127.1"/>
    <property type="molecule type" value="Genomic_DNA"/>
</dbReference>
<dbReference type="Gene3D" id="3.40.50.150">
    <property type="entry name" value="Vaccinia Virus protein VP39"/>
    <property type="match status" value="1"/>
</dbReference>